<protein>
    <submittedName>
        <fullName evidence="2">Uncharacterized protein</fullName>
    </submittedName>
</protein>
<dbReference type="EMBL" id="CP009124">
    <property type="protein sequence ID" value="QNR95675.1"/>
    <property type="molecule type" value="Genomic_DNA"/>
</dbReference>
<proteinExistence type="predicted"/>
<feature type="compositionally biased region" description="Basic and acidic residues" evidence="1">
    <location>
        <begin position="1"/>
        <end position="15"/>
    </location>
</feature>
<feature type="region of interest" description="Disordered" evidence="1">
    <location>
        <begin position="1"/>
        <end position="22"/>
    </location>
</feature>
<sequence>MKERAESRSGRLYERRGRRSGS</sequence>
<keyword evidence="3" id="KW-1185">Reference proteome</keyword>
<evidence type="ECO:0000256" key="1">
    <source>
        <dbReference type="SAM" id="MobiDB-lite"/>
    </source>
</evidence>
<evidence type="ECO:0000313" key="2">
    <source>
        <dbReference type="EMBL" id="QNR95675.1"/>
    </source>
</evidence>
<accession>A0ABX6TQ71</accession>
<reference evidence="3" key="1">
    <citation type="submission" date="2014-08" db="EMBL/GenBank/DDBJ databases">
        <title>Complete genome sequence of Streptomyces lividans TK24.</title>
        <authorList>
            <consortium name="StrepSynth"/>
            <person name="Ruckert C."/>
            <person name="Fridjonson O.H."/>
            <person name="Lambert C."/>
            <person name="van Wezel G.P."/>
            <person name="Bernaerts K."/>
            <person name="Anne J."/>
            <person name="Economou A."/>
            <person name="Kalinowski J."/>
        </authorList>
    </citation>
    <scope>NUCLEOTIDE SEQUENCE [LARGE SCALE GENOMIC DNA]</scope>
    <source>
        <strain evidence="3">TK24</strain>
    </source>
</reference>
<gene>
    <name evidence="2" type="ORF">SLIV_36482</name>
</gene>
<name>A0ABX6TQ71_STRLI</name>
<evidence type="ECO:0000313" key="3">
    <source>
        <dbReference type="Proteomes" id="UP000028682"/>
    </source>
</evidence>
<dbReference type="Proteomes" id="UP000028682">
    <property type="component" value="Chromosome"/>
</dbReference>
<organism evidence="2 3">
    <name type="scientific">Streptomyces lividans TK24</name>
    <dbReference type="NCBI Taxonomy" id="457428"/>
    <lineage>
        <taxon>Bacteria</taxon>
        <taxon>Bacillati</taxon>
        <taxon>Actinomycetota</taxon>
        <taxon>Actinomycetes</taxon>
        <taxon>Kitasatosporales</taxon>
        <taxon>Streptomycetaceae</taxon>
        <taxon>Streptomyces</taxon>
    </lineage>
</organism>